<dbReference type="GO" id="GO:0015074">
    <property type="term" value="P:DNA integration"/>
    <property type="evidence" value="ECO:0007669"/>
    <property type="project" value="InterPro"/>
</dbReference>
<keyword evidence="3" id="KW-0371">Homeobox</keyword>
<gene>
    <name evidence="3" type="ORF">SAMN02745912_03224</name>
</gene>
<proteinExistence type="predicted"/>
<dbReference type="InterPro" id="IPR036397">
    <property type="entry name" value="RNaseH_sf"/>
</dbReference>
<dbReference type="InterPro" id="IPR009057">
    <property type="entry name" value="Homeodomain-like_sf"/>
</dbReference>
<dbReference type="Gene3D" id="3.30.420.10">
    <property type="entry name" value="Ribonuclease H-like superfamily/Ribonuclease H"/>
    <property type="match status" value="1"/>
</dbReference>
<dbReference type="NCBIfam" id="NF033516">
    <property type="entry name" value="transpos_IS3"/>
    <property type="match status" value="1"/>
</dbReference>
<dbReference type="EMBL" id="FRAG01000057">
    <property type="protein sequence ID" value="SHK41233.1"/>
    <property type="molecule type" value="Genomic_DNA"/>
</dbReference>
<evidence type="ECO:0000259" key="2">
    <source>
        <dbReference type="PROSITE" id="PS50994"/>
    </source>
</evidence>
<sequence>MISAADRKSAIELIDEANENGARIELACRELNISARTYYRWKNSKEDKRPLAKRPSPKNKLTKEEKQKILKVVNQPKYKDLPPSQIVPSLADEGVYIASESTFYRVMKEAKLNTKRTGVKTHNVKTIDTHIAVSPNEVWSWDITWLPGPIKGGYYKLYLILDIYSRMIVGWEVYEEESSSNAESLVKKAVFKHGILDRPLVLHSDNGSPMRAQSFQALLEKLGITKSYSRPRVSNDNPFSEALFRTLKWNKDFPVKGFESIEQARSWVFEFVNFYNKGSLHSGIKYVTPYDRHYGLDDEILKNRKEVYREAKAKNPSRWSRNIRNWDKIKKVSLNPTDDLDKKENLKKKVL</sequence>
<evidence type="ECO:0000313" key="3">
    <source>
        <dbReference type="EMBL" id="SHK41233.1"/>
    </source>
</evidence>
<dbReference type="Proteomes" id="UP000184465">
    <property type="component" value="Unassembled WGS sequence"/>
</dbReference>
<evidence type="ECO:0000313" key="4">
    <source>
        <dbReference type="Proteomes" id="UP000184465"/>
    </source>
</evidence>
<dbReference type="SUPFAM" id="SSF53098">
    <property type="entry name" value="Ribonuclease H-like"/>
    <property type="match status" value="1"/>
</dbReference>
<dbReference type="AlphaFoldDB" id="A0A1M6S912"/>
<dbReference type="STRING" id="1121301.SAMN02745912_03224"/>
<accession>A0A1M6S912</accession>
<dbReference type="Pfam" id="PF00665">
    <property type="entry name" value="rve"/>
    <property type="match status" value="1"/>
</dbReference>
<dbReference type="PROSITE" id="PS50994">
    <property type="entry name" value="INTEGRASE"/>
    <property type="match status" value="1"/>
</dbReference>
<dbReference type="GO" id="GO:0003677">
    <property type="term" value="F:DNA binding"/>
    <property type="evidence" value="ECO:0007669"/>
    <property type="project" value="UniProtKB-KW"/>
</dbReference>
<reference evidence="3 4" key="1">
    <citation type="submission" date="2016-11" db="EMBL/GenBank/DDBJ databases">
        <authorList>
            <person name="Jaros S."/>
            <person name="Januszkiewicz K."/>
            <person name="Wedrychowicz H."/>
        </authorList>
    </citation>
    <scope>NUCLEOTIDE SEQUENCE [LARGE SCALE GENOMIC DNA]</scope>
    <source>
        <strain evidence="3 4">DSM 15212</strain>
    </source>
</reference>
<evidence type="ECO:0000256" key="1">
    <source>
        <dbReference type="SAM" id="MobiDB-lite"/>
    </source>
</evidence>
<dbReference type="GO" id="GO:0006313">
    <property type="term" value="P:DNA transposition"/>
    <property type="evidence" value="ECO:0007669"/>
    <property type="project" value="InterPro"/>
</dbReference>
<organism evidence="3 4">
    <name type="scientific">Paramaledivibacter caminithermalis (strain DSM 15212 / CIP 107654 / DViRD3)</name>
    <name type="common">Clostridium caminithermale</name>
    <dbReference type="NCBI Taxonomy" id="1121301"/>
    <lineage>
        <taxon>Bacteria</taxon>
        <taxon>Bacillati</taxon>
        <taxon>Bacillota</taxon>
        <taxon>Clostridia</taxon>
        <taxon>Peptostreptococcales</taxon>
        <taxon>Caminicellaceae</taxon>
        <taxon>Paramaledivibacter</taxon>
    </lineage>
</organism>
<dbReference type="InterPro" id="IPR012337">
    <property type="entry name" value="RNaseH-like_sf"/>
</dbReference>
<dbReference type="Pfam" id="PF01527">
    <property type="entry name" value="HTH_Tnp_1"/>
    <property type="match status" value="1"/>
</dbReference>
<feature type="domain" description="Integrase catalytic" evidence="2">
    <location>
        <begin position="131"/>
        <end position="297"/>
    </location>
</feature>
<dbReference type="PANTHER" id="PTHR46889">
    <property type="entry name" value="TRANSPOSASE INSF FOR INSERTION SEQUENCE IS3B-RELATED"/>
    <property type="match status" value="1"/>
</dbReference>
<protein>
    <submittedName>
        <fullName evidence="3">Homeodomain-like domain-containing protein</fullName>
    </submittedName>
</protein>
<dbReference type="InterPro" id="IPR048020">
    <property type="entry name" value="Transpos_IS3"/>
</dbReference>
<dbReference type="SUPFAM" id="SSF46689">
    <property type="entry name" value="Homeodomain-like"/>
    <property type="match status" value="1"/>
</dbReference>
<feature type="region of interest" description="Disordered" evidence="1">
    <location>
        <begin position="44"/>
        <end position="66"/>
    </location>
</feature>
<keyword evidence="4" id="KW-1185">Reference proteome</keyword>
<name>A0A1M6S912_PARC5</name>
<dbReference type="RefSeq" id="WP_073152399.1">
    <property type="nucleotide sequence ID" value="NZ_FRAG01000057.1"/>
</dbReference>
<dbReference type="InterPro" id="IPR001584">
    <property type="entry name" value="Integrase_cat-core"/>
</dbReference>
<dbReference type="GO" id="GO:0004803">
    <property type="term" value="F:transposase activity"/>
    <property type="evidence" value="ECO:0007669"/>
    <property type="project" value="InterPro"/>
</dbReference>
<dbReference type="PANTHER" id="PTHR46889:SF5">
    <property type="entry name" value="INTEGRASE PROTEIN"/>
    <property type="match status" value="1"/>
</dbReference>
<dbReference type="OrthoDB" id="9775203at2"/>
<dbReference type="InterPro" id="IPR050900">
    <property type="entry name" value="Transposase_IS3/IS150/IS904"/>
</dbReference>
<dbReference type="InterPro" id="IPR002514">
    <property type="entry name" value="Transposase_8"/>
</dbReference>
<keyword evidence="3" id="KW-0238">DNA-binding</keyword>